<organism evidence="5 6">
    <name type="scientific">Blastococcus aggregatus</name>
    <dbReference type="NCBI Taxonomy" id="38502"/>
    <lineage>
        <taxon>Bacteria</taxon>
        <taxon>Bacillati</taxon>
        <taxon>Actinomycetota</taxon>
        <taxon>Actinomycetes</taxon>
        <taxon>Geodermatophilales</taxon>
        <taxon>Geodermatophilaceae</taxon>
        <taxon>Blastococcus</taxon>
    </lineage>
</organism>
<proteinExistence type="predicted"/>
<dbReference type="SUPFAM" id="SSF53756">
    <property type="entry name" value="UDP-Glycosyltransferase/glycogen phosphorylase"/>
    <property type="match status" value="1"/>
</dbReference>
<evidence type="ECO:0000256" key="1">
    <source>
        <dbReference type="ARBA" id="ARBA00022676"/>
    </source>
</evidence>
<feature type="domain" description="Glycosyl transferase family 1" evidence="3">
    <location>
        <begin position="198"/>
        <end position="348"/>
    </location>
</feature>
<dbReference type="GO" id="GO:0009103">
    <property type="term" value="P:lipopolysaccharide biosynthetic process"/>
    <property type="evidence" value="ECO:0007669"/>
    <property type="project" value="TreeGrafter"/>
</dbReference>
<evidence type="ECO:0000259" key="3">
    <source>
        <dbReference type="Pfam" id="PF00534"/>
    </source>
</evidence>
<protein>
    <submittedName>
        <fullName evidence="5">Glycosyltransferase involved in cell wall bisynthesis</fullName>
    </submittedName>
</protein>
<dbReference type="OrthoDB" id="9801609at2"/>
<feature type="domain" description="Glycosyltransferase subfamily 4-like N-terminal" evidence="4">
    <location>
        <begin position="16"/>
        <end position="176"/>
    </location>
</feature>
<dbReference type="Pfam" id="PF13439">
    <property type="entry name" value="Glyco_transf_4"/>
    <property type="match status" value="1"/>
</dbReference>
<dbReference type="AlphaFoldDB" id="A0A285V4Q1"/>
<dbReference type="EMBL" id="OBQI01000002">
    <property type="protein sequence ID" value="SOC48917.1"/>
    <property type="molecule type" value="Genomic_DNA"/>
</dbReference>
<keyword evidence="2 5" id="KW-0808">Transferase</keyword>
<dbReference type="InterPro" id="IPR001296">
    <property type="entry name" value="Glyco_trans_1"/>
</dbReference>
<name>A0A285V4Q1_9ACTN</name>
<keyword evidence="1" id="KW-0328">Glycosyltransferase</keyword>
<evidence type="ECO:0000259" key="4">
    <source>
        <dbReference type="Pfam" id="PF13439"/>
    </source>
</evidence>
<dbReference type="PANTHER" id="PTHR46401">
    <property type="entry name" value="GLYCOSYLTRANSFERASE WBBK-RELATED"/>
    <property type="match status" value="1"/>
</dbReference>
<dbReference type="Proteomes" id="UP000219435">
    <property type="component" value="Unassembled WGS sequence"/>
</dbReference>
<evidence type="ECO:0000256" key="2">
    <source>
        <dbReference type="ARBA" id="ARBA00022679"/>
    </source>
</evidence>
<sequence length="384" mass="41028">MPRVLVDATAVPEDRGGVGRYVDQLLPALAELGTDLAVVCQHRDEAYYRELLPGARVVPAPEAIARRPARLAWEQVGLPRVAREVGAQVLHCPHYTMPLAAGLPVVTTLHDATFFTHPEVHQRVKRTFFRAWTTASLRRAARCVVPSQATLDELSRVTRGVHGQVEVAHHGVDAARFHVPSEQEVAAARRHLGLRAGRYVGFLGTIEPRKNVPALIEGWQQAVAGLPDPPALVLAGGRGWDERVDEVLARVPDGLEVVRPGYLPLELLAGFLGGAEVLAYPSLAEGFGLPVLEAMACGAPVLTTRSLALPEVGGDAVAYTGYDAGSIGQRLGELLAAPEERARLSAAAVARAAGFTWQACAEQHRHAYAAAARPSLGRRGPDVG</sequence>
<evidence type="ECO:0000313" key="5">
    <source>
        <dbReference type="EMBL" id="SOC48917.1"/>
    </source>
</evidence>
<dbReference type="CDD" id="cd03809">
    <property type="entry name" value="GT4_MtfB-like"/>
    <property type="match status" value="1"/>
</dbReference>
<dbReference type="Gene3D" id="3.40.50.2000">
    <property type="entry name" value="Glycogen Phosphorylase B"/>
    <property type="match status" value="2"/>
</dbReference>
<gene>
    <name evidence="5" type="ORF">SAMN05660748_1630</name>
</gene>
<reference evidence="6" key="1">
    <citation type="submission" date="2017-08" db="EMBL/GenBank/DDBJ databases">
        <authorList>
            <person name="Varghese N."/>
            <person name="Submissions S."/>
        </authorList>
    </citation>
    <scope>NUCLEOTIDE SEQUENCE [LARGE SCALE GENOMIC DNA]</scope>
    <source>
        <strain evidence="6">DSM 4725</strain>
    </source>
</reference>
<dbReference type="PANTHER" id="PTHR46401:SF2">
    <property type="entry name" value="GLYCOSYLTRANSFERASE WBBK-RELATED"/>
    <property type="match status" value="1"/>
</dbReference>
<keyword evidence="6" id="KW-1185">Reference proteome</keyword>
<dbReference type="Pfam" id="PF00534">
    <property type="entry name" value="Glycos_transf_1"/>
    <property type="match status" value="1"/>
</dbReference>
<accession>A0A285V4Q1</accession>
<dbReference type="InterPro" id="IPR028098">
    <property type="entry name" value="Glyco_trans_4-like_N"/>
</dbReference>
<dbReference type="GO" id="GO:0016757">
    <property type="term" value="F:glycosyltransferase activity"/>
    <property type="evidence" value="ECO:0007669"/>
    <property type="project" value="UniProtKB-KW"/>
</dbReference>
<evidence type="ECO:0000313" key="6">
    <source>
        <dbReference type="Proteomes" id="UP000219435"/>
    </source>
</evidence>